<dbReference type="SUPFAM" id="SSF52172">
    <property type="entry name" value="CheY-like"/>
    <property type="match status" value="1"/>
</dbReference>
<dbReference type="InterPro" id="IPR002197">
    <property type="entry name" value="HTH_Fis"/>
</dbReference>
<evidence type="ECO:0000256" key="2">
    <source>
        <dbReference type="ARBA" id="ARBA00022840"/>
    </source>
</evidence>
<reference evidence="10 11" key="1">
    <citation type="journal article" date="2023" name="Antonie Van Leeuwenhoek">
        <title>Mesoterricola silvestris gen. nov., sp. nov., Mesoterricola sediminis sp. nov., Geothrix oryzae sp. nov., Geothrix edaphica sp. nov., Geothrix rubra sp. nov., and Geothrix limicola sp. nov., six novel members of Acidobacteriota isolated from soils.</title>
        <authorList>
            <person name="Itoh H."/>
            <person name="Sugisawa Y."/>
            <person name="Mise K."/>
            <person name="Xu Z."/>
            <person name="Kuniyasu M."/>
            <person name="Ushijima N."/>
            <person name="Kawano K."/>
            <person name="Kobayashi E."/>
            <person name="Shiratori Y."/>
            <person name="Masuda Y."/>
            <person name="Senoo K."/>
        </authorList>
    </citation>
    <scope>NUCLEOTIDE SEQUENCE [LARGE SCALE GENOMIC DNA]</scope>
    <source>
        <strain evidence="10 11">Red804</strain>
    </source>
</reference>
<keyword evidence="5" id="KW-0804">Transcription</keyword>
<name>A0ABQ5QI78_9BACT</name>
<dbReference type="RefSeq" id="WP_285577009.1">
    <property type="nucleotide sequence ID" value="NZ_BSDE01000007.1"/>
</dbReference>
<dbReference type="Gene3D" id="1.10.10.60">
    <property type="entry name" value="Homeodomain-like"/>
    <property type="match status" value="1"/>
</dbReference>
<dbReference type="CDD" id="cd00156">
    <property type="entry name" value="REC"/>
    <property type="match status" value="1"/>
</dbReference>
<dbReference type="Pfam" id="PF14532">
    <property type="entry name" value="Sigma54_activ_2"/>
    <property type="match status" value="1"/>
</dbReference>
<evidence type="ECO:0000256" key="7">
    <source>
        <dbReference type="SAM" id="MobiDB-lite"/>
    </source>
</evidence>
<dbReference type="InterPro" id="IPR001789">
    <property type="entry name" value="Sig_transdc_resp-reg_receiver"/>
</dbReference>
<dbReference type="SMART" id="SM00448">
    <property type="entry name" value="REC"/>
    <property type="match status" value="1"/>
</dbReference>
<accession>A0ABQ5QI78</accession>
<gene>
    <name evidence="10" type="primary">dctD-2</name>
    <name evidence="10" type="ORF">GETHLI_30740</name>
</gene>
<keyword evidence="6" id="KW-0597">Phosphoprotein</keyword>
<dbReference type="PRINTS" id="PR01590">
    <property type="entry name" value="HTHFIS"/>
</dbReference>
<dbReference type="PROSITE" id="PS50045">
    <property type="entry name" value="SIGMA54_INTERACT_4"/>
    <property type="match status" value="1"/>
</dbReference>
<dbReference type="InterPro" id="IPR002078">
    <property type="entry name" value="Sigma_54_int"/>
</dbReference>
<feature type="domain" description="Response regulatory" evidence="9">
    <location>
        <begin position="2"/>
        <end position="116"/>
    </location>
</feature>
<dbReference type="InterPro" id="IPR009057">
    <property type="entry name" value="Homeodomain-like_sf"/>
</dbReference>
<keyword evidence="4" id="KW-0238">DNA-binding</keyword>
<evidence type="ECO:0000256" key="6">
    <source>
        <dbReference type="PROSITE-ProRule" id="PRU00169"/>
    </source>
</evidence>
<dbReference type="SUPFAM" id="SSF46689">
    <property type="entry name" value="Homeodomain-like"/>
    <property type="match status" value="1"/>
</dbReference>
<dbReference type="InterPro" id="IPR011006">
    <property type="entry name" value="CheY-like_superfamily"/>
</dbReference>
<comment type="caution">
    <text evidence="10">The sequence shown here is derived from an EMBL/GenBank/DDBJ whole genome shotgun (WGS) entry which is preliminary data.</text>
</comment>
<dbReference type="Pfam" id="PF00072">
    <property type="entry name" value="Response_reg"/>
    <property type="match status" value="1"/>
</dbReference>
<evidence type="ECO:0000313" key="11">
    <source>
        <dbReference type="Proteomes" id="UP001165069"/>
    </source>
</evidence>
<dbReference type="Proteomes" id="UP001165069">
    <property type="component" value="Unassembled WGS sequence"/>
</dbReference>
<keyword evidence="3" id="KW-0805">Transcription regulation</keyword>
<evidence type="ECO:0000259" key="9">
    <source>
        <dbReference type="PROSITE" id="PS50110"/>
    </source>
</evidence>
<evidence type="ECO:0000256" key="3">
    <source>
        <dbReference type="ARBA" id="ARBA00023015"/>
    </source>
</evidence>
<evidence type="ECO:0000259" key="8">
    <source>
        <dbReference type="PROSITE" id="PS50045"/>
    </source>
</evidence>
<dbReference type="SUPFAM" id="SSF52540">
    <property type="entry name" value="P-loop containing nucleoside triphosphate hydrolases"/>
    <property type="match status" value="1"/>
</dbReference>
<dbReference type="Pfam" id="PF02954">
    <property type="entry name" value="HTH_8"/>
    <property type="match status" value="1"/>
</dbReference>
<evidence type="ECO:0000256" key="1">
    <source>
        <dbReference type="ARBA" id="ARBA00022741"/>
    </source>
</evidence>
<dbReference type="Gene3D" id="3.40.50.2300">
    <property type="match status" value="1"/>
</dbReference>
<dbReference type="Pfam" id="PF25601">
    <property type="entry name" value="AAA_lid_14"/>
    <property type="match status" value="1"/>
</dbReference>
<dbReference type="PROSITE" id="PS50110">
    <property type="entry name" value="RESPONSE_REGULATORY"/>
    <property type="match status" value="1"/>
</dbReference>
<keyword evidence="1" id="KW-0547">Nucleotide-binding</keyword>
<feature type="modified residue" description="4-aspartylphosphate" evidence="6">
    <location>
        <position position="51"/>
    </location>
</feature>
<feature type="domain" description="Sigma-54 factor interaction" evidence="8">
    <location>
        <begin position="130"/>
        <end position="323"/>
    </location>
</feature>
<evidence type="ECO:0000256" key="5">
    <source>
        <dbReference type="ARBA" id="ARBA00023163"/>
    </source>
</evidence>
<dbReference type="InterPro" id="IPR058031">
    <property type="entry name" value="AAA_lid_NorR"/>
</dbReference>
<dbReference type="PANTHER" id="PTHR32071:SF117">
    <property type="entry name" value="PTS-DEPENDENT DIHYDROXYACETONE KINASE OPERON REGULATORY PROTEIN-RELATED"/>
    <property type="match status" value="1"/>
</dbReference>
<dbReference type="EMBL" id="BSDE01000007">
    <property type="protein sequence ID" value="GLH74572.1"/>
    <property type="molecule type" value="Genomic_DNA"/>
</dbReference>
<feature type="region of interest" description="Disordered" evidence="7">
    <location>
        <begin position="406"/>
        <end position="426"/>
    </location>
</feature>
<keyword evidence="11" id="KW-1185">Reference proteome</keyword>
<evidence type="ECO:0000313" key="10">
    <source>
        <dbReference type="EMBL" id="GLH74572.1"/>
    </source>
</evidence>
<keyword evidence="2" id="KW-0067">ATP-binding</keyword>
<evidence type="ECO:0000256" key="4">
    <source>
        <dbReference type="ARBA" id="ARBA00023125"/>
    </source>
</evidence>
<protein>
    <submittedName>
        <fullName evidence="10">Sigma-54-dependent Fis family transcriptional regulator</fullName>
    </submittedName>
</protein>
<dbReference type="Gene3D" id="1.10.8.60">
    <property type="match status" value="1"/>
</dbReference>
<organism evidence="10 11">
    <name type="scientific">Geothrix limicola</name>
    <dbReference type="NCBI Taxonomy" id="2927978"/>
    <lineage>
        <taxon>Bacteria</taxon>
        <taxon>Pseudomonadati</taxon>
        <taxon>Acidobacteriota</taxon>
        <taxon>Holophagae</taxon>
        <taxon>Holophagales</taxon>
        <taxon>Holophagaceae</taxon>
        <taxon>Geothrix</taxon>
    </lineage>
</organism>
<sequence>MDLLLVEDKDSFRRLLSQALAGSLWKVQAVADPQEALRALESQPFHVLVTDLRLPGMSGLELIRRARRLHPGLRVVLMSAFGEPRDIVEAMRLGADDFLPKPFDLDAFLALLDRLRALVGAPPPDPTEPWIAHSPAMQALEAALRQAAASTLPVVFRGERGSGRERCARRLHALRHPAAPYLSLPAATLGPEGPDPRTLQLLEGGSLYLGGLEHLTTAAAGALARAMEGEAGRRLAWMGGVDAEAPLDPGIAQRLGSLELRVPALRERREDLLALARLLLEQAARREGRPSPWLERSAERQLLEHDWPGNVRELEVLVGRTLLFAEGHAVRRFPDLGLGQEAPLCLPWPEPGPLEGMLKAVARSAEAQLLRRGLAEAEGDLPRAAEALGLTVRTLAQRLRDHGIPLEDRASSPIAEGGSAPPRKAP</sequence>
<dbReference type="Gene3D" id="3.40.50.300">
    <property type="entry name" value="P-loop containing nucleotide triphosphate hydrolases"/>
    <property type="match status" value="1"/>
</dbReference>
<proteinExistence type="predicted"/>
<dbReference type="PANTHER" id="PTHR32071">
    <property type="entry name" value="TRANSCRIPTIONAL REGULATORY PROTEIN"/>
    <property type="match status" value="1"/>
</dbReference>
<dbReference type="InterPro" id="IPR027417">
    <property type="entry name" value="P-loop_NTPase"/>
</dbReference>